<reference evidence="1" key="1">
    <citation type="journal article" date="2020" name="Stud. Mycol.">
        <title>101 Dothideomycetes genomes: a test case for predicting lifestyles and emergence of pathogens.</title>
        <authorList>
            <person name="Haridas S."/>
            <person name="Albert R."/>
            <person name="Binder M."/>
            <person name="Bloem J."/>
            <person name="Labutti K."/>
            <person name="Salamov A."/>
            <person name="Andreopoulos B."/>
            <person name="Baker S."/>
            <person name="Barry K."/>
            <person name="Bills G."/>
            <person name="Bluhm B."/>
            <person name="Cannon C."/>
            <person name="Castanera R."/>
            <person name="Culley D."/>
            <person name="Daum C."/>
            <person name="Ezra D."/>
            <person name="Gonzalez J."/>
            <person name="Henrissat B."/>
            <person name="Kuo A."/>
            <person name="Liang C."/>
            <person name="Lipzen A."/>
            <person name="Lutzoni F."/>
            <person name="Magnuson J."/>
            <person name="Mondo S."/>
            <person name="Nolan M."/>
            <person name="Ohm R."/>
            <person name="Pangilinan J."/>
            <person name="Park H.-J."/>
            <person name="Ramirez L."/>
            <person name="Alfaro M."/>
            <person name="Sun H."/>
            <person name="Tritt A."/>
            <person name="Yoshinaga Y."/>
            <person name="Zwiers L.-H."/>
            <person name="Turgeon B."/>
            <person name="Goodwin S."/>
            <person name="Spatafora J."/>
            <person name="Crous P."/>
            <person name="Grigoriev I."/>
        </authorList>
    </citation>
    <scope>NUCLEOTIDE SEQUENCE</scope>
    <source>
        <strain evidence="1">CBS 262.69</strain>
    </source>
</reference>
<evidence type="ECO:0000313" key="2">
    <source>
        <dbReference type="Proteomes" id="UP000799640"/>
    </source>
</evidence>
<sequence>MSVPVFQDILATMSCFKFMPPNSSKHHRSPRISEETWEMHKKDIIREFHDGAIHGAIRAHEWTLDQSLPDFKPTLPQLRYRISKWKKEDEAQSSGNHLALALYAGSDLRHKRRLVNEGRSIGDRLALQLEDGSDLQCQRRLVSEGRSIGDHLSLGLDAGSDLRNQVNGIRSTRDHEGRSIRDHLTLEVDAGTDYQPKWQNENEAQSSGNPLAAGPVAGSDLQHLLDVTLHTLSDGLSVVPHPVLRELYPGLLDNDRMAGLIWTSPLEFVNEVHNAIVLLYSFAILPETFILIVAVSRIMNIMSALGIACFESGTFHPSMLKSQVPRWERFFSPQLKVFRSAPLAQPTDATQSSFSNSCLSAEFTTLAYVRSWMPTVTPSWSLPPPRLSYALTVKTRVLARLAKQGGRMHVVYVRSLSNAAR</sequence>
<dbReference type="AlphaFoldDB" id="A0A6G1I7N7"/>
<dbReference type="Proteomes" id="UP000799640">
    <property type="component" value="Unassembled WGS sequence"/>
</dbReference>
<protein>
    <recommendedName>
        <fullName evidence="3">Clr5 domain-containing protein</fullName>
    </recommendedName>
</protein>
<accession>A0A6G1I7N7</accession>
<evidence type="ECO:0000313" key="1">
    <source>
        <dbReference type="EMBL" id="KAF2404136.1"/>
    </source>
</evidence>
<gene>
    <name evidence="1" type="ORF">EJ06DRAFT_189070</name>
</gene>
<evidence type="ECO:0008006" key="3">
    <source>
        <dbReference type="Google" id="ProtNLM"/>
    </source>
</evidence>
<proteinExistence type="predicted"/>
<keyword evidence="2" id="KW-1185">Reference proteome</keyword>
<organism evidence="1 2">
    <name type="scientific">Trichodelitschia bisporula</name>
    <dbReference type="NCBI Taxonomy" id="703511"/>
    <lineage>
        <taxon>Eukaryota</taxon>
        <taxon>Fungi</taxon>
        <taxon>Dikarya</taxon>
        <taxon>Ascomycota</taxon>
        <taxon>Pezizomycotina</taxon>
        <taxon>Dothideomycetes</taxon>
        <taxon>Dothideomycetes incertae sedis</taxon>
        <taxon>Phaeotrichales</taxon>
        <taxon>Phaeotrichaceae</taxon>
        <taxon>Trichodelitschia</taxon>
    </lineage>
</organism>
<name>A0A6G1I7N7_9PEZI</name>
<dbReference type="EMBL" id="ML996688">
    <property type="protein sequence ID" value="KAF2404136.1"/>
    <property type="molecule type" value="Genomic_DNA"/>
</dbReference>